<name>A0A177EHG1_9MICR</name>
<sequence>MKREETLSRSKYFETKLSAGENIYPYDFKETHSISTLINYVKKHDITPDNYQTHPALENLAVSAGGRVLVVRSIGKIIFVKIESGGEGIQIITRDKASEIVRGDIVGVSGALVYSRTGELSIQAAEVRVLAPCLHIYPTEHYGLKDTEMIYRQRYLDLVLNKESLARFMTRTKVIAFIRRFLDERGFLEVETPMMHVIPGGAAAKPFKTVLNEMHMDLNMRISPELHLKTLLVGGIPRVYELGRQFRNEGIDATHNPEFTTCEFYMAYADYNDVLQLTEELISSLVFSLFGTHVVEYAIESRDTKETRQVKIDFTTPFKRVDILGQLSREVGVEITGEVLETEEGRVLLDRLCLEKRVQCNSPRTTSRLLDKLVGEYLESGCHNPTFLMNHPKIMSPLAKEHRERKCVTERFELFLLQKEICNAYTELNDPYDQRRRFEQQAADKSAGDEEAQEVDEDFCTALEYGMPPAGGWGIGIDRLVMMLTAAHNIRDVLFFPTMRPK</sequence>
<keyword evidence="9 13" id="KW-0030">Aminoacyl-tRNA synthetase</keyword>
<dbReference type="VEuPathDB" id="MicrosporidiaDB:NEDG_01940"/>
<comment type="similarity">
    <text evidence="2">Belongs to the class-II aminoacyl-tRNA synthetase family.</text>
</comment>
<keyword evidence="8" id="KW-0648">Protein biosynthesis</keyword>
<dbReference type="GeneID" id="93648290"/>
<dbReference type="Proteomes" id="UP000185944">
    <property type="component" value="Unassembled WGS sequence"/>
</dbReference>
<evidence type="ECO:0000256" key="11">
    <source>
        <dbReference type="RuleBase" id="RU003748"/>
    </source>
</evidence>
<dbReference type="InterPro" id="IPR034762">
    <property type="entry name" value="Lys-tRNA-ligase_II_bac/euk"/>
</dbReference>
<keyword evidence="5" id="KW-0436">Ligase</keyword>
<dbReference type="STRING" id="1805483.A0A177EHG1"/>
<comment type="caution">
    <text evidence="13">The sequence shown here is derived from an EMBL/GenBank/DDBJ whole genome shotgun (WGS) entry which is preliminary data.</text>
</comment>
<dbReference type="GO" id="GO:0005524">
    <property type="term" value="F:ATP binding"/>
    <property type="evidence" value="ECO:0007669"/>
    <property type="project" value="UniProtKB-KW"/>
</dbReference>
<dbReference type="InterPro" id="IPR006195">
    <property type="entry name" value="aa-tRNA-synth_II"/>
</dbReference>
<dbReference type="AlphaFoldDB" id="A0A177EHG1"/>
<organism evidence="13 14">
    <name type="scientific">Nematocida displodere</name>
    <dbReference type="NCBI Taxonomy" id="1805483"/>
    <lineage>
        <taxon>Eukaryota</taxon>
        <taxon>Fungi</taxon>
        <taxon>Fungi incertae sedis</taxon>
        <taxon>Microsporidia</taxon>
        <taxon>Nematocida</taxon>
    </lineage>
</organism>
<dbReference type="GO" id="GO:0000049">
    <property type="term" value="F:tRNA binding"/>
    <property type="evidence" value="ECO:0007669"/>
    <property type="project" value="TreeGrafter"/>
</dbReference>
<dbReference type="PROSITE" id="PS50862">
    <property type="entry name" value="AA_TRNA_LIGASE_II"/>
    <property type="match status" value="1"/>
</dbReference>
<evidence type="ECO:0000256" key="1">
    <source>
        <dbReference type="ARBA" id="ARBA00004496"/>
    </source>
</evidence>
<evidence type="ECO:0000256" key="7">
    <source>
        <dbReference type="ARBA" id="ARBA00022840"/>
    </source>
</evidence>
<dbReference type="GO" id="GO:0005829">
    <property type="term" value="C:cytosol"/>
    <property type="evidence" value="ECO:0007669"/>
    <property type="project" value="TreeGrafter"/>
</dbReference>
<dbReference type="InterPro" id="IPR004365">
    <property type="entry name" value="NA-bd_OB_tRNA"/>
</dbReference>
<dbReference type="PRINTS" id="PR00982">
    <property type="entry name" value="TRNASYNTHLYS"/>
</dbReference>
<comment type="subunit">
    <text evidence="3">Homodimer.</text>
</comment>
<evidence type="ECO:0000313" key="13">
    <source>
        <dbReference type="EMBL" id="OAG31413.1"/>
    </source>
</evidence>
<evidence type="ECO:0000256" key="3">
    <source>
        <dbReference type="ARBA" id="ARBA00011738"/>
    </source>
</evidence>
<evidence type="ECO:0000256" key="4">
    <source>
        <dbReference type="ARBA" id="ARBA00022490"/>
    </source>
</evidence>
<dbReference type="InterPro" id="IPR018149">
    <property type="entry name" value="Lys-tRNA-synth_II_C"/>
</dbReference>
<evidence type="ECO:0000256" key="8">
    <source>
        <dbReference type="ARBA" id="ARBA00022917"/>
    </source>
</evidence>
<dbReference type="InterPro" id="IPR012340">
    <property type="entry name" value="NA-bd_OB-fold"/>
</dbReference>
<keyword evidence="14" id="KW-1185">Reference proteome</keyword>
<evidence type="ECO:0000313" key="14">
    <source>
        <dbReference type="Proteomes" id="UP000185944"/>
    </source>
</evidence>
<dbReference type="HAMAP" id="MF_00252">
    <property type="entry name" value="Lys_tRNA_synth_class2"/>
    <property type="match status" value="1"/>
</dbReference>
<dbReference type="NCBIfam" id="TIGR00499">
    <property type="entry name" value="lysS_bact"/>
    <property type="match status" value="1"/>
</dbReference>
<evidence type="ECO:0000256" key="10">
    <source>
        <dbReference type="ARBA" id="ARBA00048573"/>
    </source>
</evidence>
<dbReference type="Gene3D" id="2.40.50.140">
    <property type="entry name" value="Nucleic acid-binding proteins"/>
    <property type="match status" value="1"/>
</dbReference>
<comment type="subcellular location">
    <subcellularLocation>
        <location evidence="1">Cytoplasm</location>
    </subcellularLocation>
</comment>
<dbReference type="EMBL" id="LTDL01000016">
    <property type="protein sequence ID" value="OAG31413.1"/>
    <property type="molecule type" value="Genomic_DNA"/>
</dbReference>
<dbReference type="SUPFAM" id="SSF55681">
    <property type="entry name" value="Class II aaRS and biotin synthetases"/>
    <property type="match status" value="1"/>
</dbReference>
<dbReference type="CDD" id="cd04322">
    <property type="entry name" value="LysRS_N"/>
    <property type="match status" value="1"/>
</dbReference>
<evidence type="ECO:0000256" key="6">
    <source>
        <dbReference type="ARBA" id="ARBA00022741"/>
    </source>
</evidence>
<dbReference type="GO" id="GO:0004824">
    <property type="term" value="F:lysine-tRNA ligase activity"/>
    <property type="evidence" value="ECO:0007669"/>
    <property type="project" value="UniProtKB-EC"/>
</dbReference>
<dbReference type="EC" id="6.1.1.6" evidence="11"/>
<gene>
    <name evidence="13" type="ORF">NEDG_01940</name>
</gene>
<dbReference type="InterPro" id="IPR045864">
    <property type="entry name" value="aa-tRNA-synth_II/BPL/LPL"/>
</dbReference>
<dbReference type="PIRSF" id="PIRSF039101">
    <property type="entry name" value="LysRS2"/>
    <property type="match status" value="1"/>
</dbReference>
<reference evidence="13 14" key="1">
    <citation type="submission" date="2016-02" db="EMBL/GenBank/DDBJ databases">
        <title>Discovery of a natural microsporidian pathogen with a broad tissue tropism in Caenorhabditis elegans.</title>
        <authorList>
            <person name="Luallen R.J."/>
            <person name="Reinke A.W."/>
            <person name="Tong L."/>
            <person name="Botts M.R."/>
            <person name="Felix M.-A."/>
            <person name="Troemel E.R."/>
        </authorList>
    </citation>
    <scope>NUCLEOTIDE SEQUENCE [LARGE SCALE GENOMIC DNA]</scope>
    <source>
        <strain evidence="13 14">JUm2807</strain>
    </source>
</reference>
<feature type="domain" description="Aminoacyl-transfer RNA synthetases class-II family profile" evidence="12">
    <location>
        <begin position="168"/>
        <end position="501"/>
    </location>
</feature>
<dbReference type="InterPro" id="IPR004364">
    <property type="entry name" value="Aa-tRNA-synt_II"/>
</dbReference>
<dbReference type="InterPro" id="IPR002313">
    <property type="entry name" value="Lys-tRNA-ligase_II"/>
</dbReference>
<evidence type="ECO:0000256" key="5">
    <source>
        <dbReference type="ARBA" id="ARBA00022598"/>
    </source>
</evidence>
<dbReference type="Pfam" id="PF01336">
    <property type="entry name" value="tRNA_anti-codon"/>
    <property type="match status" value="1"/>
</dbReference>
<evidence type="ECO:0000256" key="9">
    <source>
        <dbReference type="ARBA" id="ARBA00023146"/>
    </source>
</evidence>
<evidence type="ECO:0000256" key="2">
    <source>
        <dbReference type="ARBA" id="ARBA00008226"/>
    </source>
</evidence>
<accession>A0A177EHG1</accession>
<dbReference type="Pfam" id="PF00152">
    <property type="entry name" value="tRNA-synt_2"/>
    <property type="match status" value="1"/>
</dbReference>
<dbReference type="NCBIfam" id="NF001756">
    <property type="entry name" value="PRK00484.1"/>
    <property type="match status" value="1"/>
</dbReference>
<dbReference type="PANTHER" id="PTHR42918:SF5">
    <property type="entry name" value="LYSINE--TRNA LIGASE, MITOCHONDRIAL"/>
    <property type="match status" value="1"/>
</dbReference>
<dbReference type="InterPro" id="IPR044136">
    <property type="entry name" value="Lys-tRNA-ligase_II_N"/>
</dbReference>
<dbReference type="SUPFAM" id="SSF50249">
    <property type="entry name" value="Nucleic acid-binding proteins"/>
    <property type="match status" value="1"/>
</dbReference>
<keyword evidence="7" id="KW-0067">ATP-binding</keyword>
<keyword evidence="4" id="KW-0963">Cytoplasm</keyword>
<dbReference type="PANTHER" id="PTHR42918">
    <property type="entry name" value="LYSYL-TRNA SYNTHETASE"/>
    <property type="match status" value="1"/>
</dbReference>
<dbReference type="GO" id="GO:0006430">
    <property type="term" value="P:lysyl-tRNA aminoacylation"/>
    <property type="evidence" value="ECO:0007669"/>
    <property type="project" value="InterPro"/>
</dbReference>
<comment type="catalytic activity">
    <reaction evidence="10 11">
        <text>tRNA(Lys) + L-lysine + ATP = L-lysyl-tRNA(Lys) + AMP + diphosphate</text>
        <dbReference type="Rhea" id="RHEA:20792"/>
        <dbReference type="Rhea" id="RHEA-COMP:9696"/>
        <dbReference type="Rhea" id="RHEA-COMP:9697"/>
        <dbReference type="ChEBI" id="CHEBI:30616"/>
        <dbReference type="ChEBI" id="CHEBI:32551"/>
        <dbReference type="ChEBI" id="CHEBI:33019"/>
        <dbReference type="ChEBI" id="CHEBI:78442"/>
        <dbReference type="ChEBI" id="CHEBI:78529"/>
        <dbReference type="ChEBI" id="CHEBI:456215"/>
        <dbReference type="EC" id="6.1.1.6"/>
    </reaction>
</comment>
<dbReference type="OrthoDB" id="21243at2759"/>
<keyword evidence="6" id="KW-0547">Nucleotide-binding</keyword>
<dbReference type="FunFam" id="3.30.930.10:FF:000238">
    <property type="entry name" value="Lysine--tRNA ligase"/>
    <property type="match status" value="1"/>
</dbReference>
<proteinExistence type="inferred from homology"/>
<dbReference type="RefSeq" id="XP_067545088.1">
    <property type="nucleotide sequence ID" value="XM_067689358.1"/>
</dbReference>
<dbReference type="CDD" id="cd00775">
    <property type="entry name" value="LysRS_core"/>
    <property type="match status" value="1"/>
</dbReference>
<protein>
    <recommendedName>
        <fullName evidence="11">Lysine--tRNA ligase</fullName>
        <ecNumber evidence="11">6.1.1.6</ecNumber>
    </recommendedName>
    <alternativeName>
        <fullName evidence="11">Lysyl-tRNA synthetase</fullName>
    </alternativeName>
</protein>
<evidence type="ECO:0000259" key="12">
    <source>
        <dbReference type="PROSITE" id="PS50862"/>
    </source>
</evidence>
<dbReference type="Gene3D" id="3.30.930.10">
    <property type="entry name" value="Bira Bifunctional Protein, Domain 2"/>
    <property type="match status" value="1"/>
</dbReference>